<proteinExistence type="predicted"/>
<organism evidence="1 2">
    <name type="scientific">Siminovitchia fordii</name>
    <dbReference type="NCBI Taxonomy" id="254759"/>
    <lineage>
        <taxon>Bacteria</taxon>
        <taxon>Bacillati</taxon>
        <taxon>Bacillota</taxon>
        <taxon>Bacilli</taxon>
        <taxon>Bacillales</taxon>
        <taxon>Bacillaceae</taxon>
        <taxon>Siminovitchia</taxon>
    </lineage>
</organism>
<gene>
    <name evidence="1" type="ORF">J1TS3_37270</name>
</gene>
<dbReference type="EMBL" id="BOQT01000018">
    <property type="protein sequence ID" value="GIN22593.1"/>
    <property type="molecule type" value="Genomic_DNA"/>
</dbReference>
<evidence type="ECO:0000313" key="2">
    <source>
        <dbReference type="Proteomes" id="UP000680279"/>
    </source>
</evidence>
<sequence length="47" mass="5454">MKTFIINGELRTEEDIDTKELIIKLMQGLKSNGIHYEGTIDPRNNTY</sequence>
<name>A0ABQ4KBT2_9BACI</name>
<accession>A0ABQ4KBT2</accession>
<evidence type="ECO:0000313" key="1">
    <source>
        <dbReference type="EMBL" id="GIN22593.1"/>
    </source>
</evidence>
<dbReference type="Proteomes" id="UP000680279">
    <property type="component" value="Unassembled WGS sequence"/>
</dbReference>
<dbReference type="RefSeq" id="WP_212963711.1">
    <property type="nucleotide sequence ID" value="NZ_BOQT01000018.1"/>
</dbReference>
<reference evidence="1 2" key="1">
    <citation type="submission" date="2021-03" db="EMBL/GenBank/DDBJ databases">
        <title>Antimicrobial resistance genes in bacteria isolated from Japanese honey, and their potential for conferring macrolide and lincosamide resistance in the American foulbrood pathogen Paenibacillus larvae.</title>
        <authorList>
            <person name="Okamoto M."/>
            <person name="Kumagai M."/>
            <person name="Kanamori H."/>
            <person name="Takamatsu D."/>
        </authorList>
    </citation>
    <scope>NUCLEOTIDE SEQUENCE [LARGE SCALE GENOMIC DNA]</scope>
    <source>
        <strain evidence="1 2">J1TS3</strain>
    </source>
</reference>
<keyword evidence="2" id="KW-1185">Reference proteome</keyword>
<protein>
    <submittedName>
        <fullName evidence="1">Uncharacterized protein</fullName>
    </submittedName>
</protein>
<comment type="caution">
    <text evidence="1">The sequence shown here is derived from an EMBL/GenBank/DDBJ whole genome shotgun (WGS) entry which is preliminary data.</text>
</comment>